<evidence type="ECO:0000313" key="5">
    <source>
        <dbReference type="EMBL" id="SPZ05207.1"/>
    </source>
</evidence>
<dbReference type="Pfam" id="PF00437">
    <property type="entry name" value="T2SSE"/>
    <property type="match status" value="1"/>
</dbReference>
<dbReference type="Gene3D" id="3.40.50.300">
    <property type="entry name" value="P-loop containing nucleotide triphosphate hydrolases"/>
    <property type="match status" value="1"/>
</dbReference>
<dbReference type="GO" id="GO:0016887">
    <property type="term" value="F:ATP hydrolysis activity"/>
    <property type="evidence" value="ECO:0007669"/>
    <property type="project" value="TreeGrafter"/>
</dbReference>
<dbReference type="EMBL" id="UAUF01000010">
    <property type="protein sequence ID" value="SPZ05207.1"/>
    <property type="molecule type" value="Genomic_DNA"/>
</dbReference>
<dbReference type="GO" id="GO:0005886">
    <property type="term" value="C:plasma membrane"/>
    <property type="evidence" value="ECO:0007669"/>
    <property type="project" value="TreeGrafter"/>
</dbReference>
<evidence type="ECO:0000256" key="1">
    <source>
        <dbReference type="ARBA" id="ARBA00006611"/>
    </source>
</evidence>
<dbReference type="PANTHER" id="PTHR30258:SF1">
    <property type="entry name" value="PROTEIN TRANSPORT PROTEIN HOFB HOMOLOG"/>
    <property type="match status" value="1"/>
</dbReference>
<dbReference type="RefSeq" id="WP_112297690.1">
    <property type="nucleotide sequence ID" value="NZ_DAMAAI010000024.1"/>
</dbReference>
<evidence type="ECO:0000259" key="4">
    <source>
        <dbReference type="Pfam" id="PF00437"/>
    </source>
</evidence>
<dbReference type="InterPro" id="IPR027417">
    <property type="entry name" value="P-loop_NTPase"/>
</dbReference>
<proteinExistence type="inferred from homology"/>
<feature type="domain" description="Bacterial type II secretion system protein E" evidence="4">
    <location>
        <begin position="226"/>
        <end position="628"/>
    </location>
</feature>
<dbReference type="Gene3D" id="3.30.450.90">
    <property type="match status" value="1"/>
</dbReference>
<keyword evidence="3" id="KW-0067">ATP-binding</keyword>
<gene>
    <name evidence="5" type="primary">gspE2</name>
    <name evidence="5" type="ORF">NCTC11842_01647</name>
</gene>
<dbReference type="AlphaFoldDB" id="A0A2X2CAR3"/>
<accession>A0A2X2CAR3</accession>
<dbReference type="PANTHER" id="PTHR30258">
    <property type="entry name" value="TYPE II SECRETION SYSTEM PROTEIN GSPE-RELATED"/>
    <property type="match status" value="1"/>
</dbReference>
<reference evidence="5 6" key="1">
    <citation type="submission" date="2018-06" db="EMBL/GenBank/DDBJ databases">
        <authorList>
            <consortium name="Pathogen Informatics"/>
            <person name="Doyle S."/>
        </authorList>
    </citation>
    <scope>NUCLEOTIDE SEQUENCE [LARGE SCALE GENOMIC DNA]</scope>
    <source>
        <strain evidence="5 6">NCTC11842</strain>
    </source>
</reference>
<sequence length="632" mass="71590">MSAFERAPQFHVKAVELLKGWGWSGDVPRALHEYACNVARINPDGKRMTGEIIIELGYLTQQQVNDAPPQPNSKTPYFTYLTKLYPTLQRHQIEVLAIKDRLPFYSKLGDYLTPHNIIEDIEEVRIECEKIDALLARLPNGRSVLVFATYEEFLRYRQRGTNETRQSPLANALKVDNSPHPLLFGFGRRDDVIAPLRQLKKENSAIEGGTNTGKLFYAERNRSTERSLAVDMLENGVTRKASDLSLKVLSTGEGEIHYRENGVRLHSYRLSMQERIAVSNFLMQQSKANSSGARLMQPETGRMVYKGQSSSFEMRCSFIPGDAAMAYHEDDQLLSISMRYLEQNTGDGYIDIDTLSFTDEIKQHLVSALHVKKGILLLVGPTNSGKSTTLAAFLSKHYDLYGDRVKRLSLEDPKERTIIGVEQFSLPSAKVYEKYLEGFLRHDPDVILFSEIRSKESAETATRAALTGHLVLSTFHATDPVEAYTSLAHLMSEDRQHDLLSALVMIITQRLVPKLCPVCSEQREPTEDEWSMFRYSMALRGLNVDEMTIHKDSIRFAKTPHKYPDHKCDRCSSTGYVGVYPIHGILDFTKKVRALLRTKDFEEVEKTQAFTLEQQAIKALHAGFIDLEGVSA</sequence>
<name>A0A2X2CAR3_PSELU</name>
<evidence type="ECO:0000313" key="6">
    <source>
        <dbReference type="Proteomes" id="UP000250443"/>
    </source>
</evidence>
<protein>
    <submittedName>
        <fullName evidence="5">General secretion pathway protein GspE</fullName>
    </submittedName>
</protein>
<organism evidence="5 6">
    <name type="scientific">Pseudomonas luteola</name>
    <dbReference type="NCBI Taxonomy" id="47886"/>
    <lineage>
        <taxon>Bacteria</taxon>
        <taxon>Pseudomonadati</taxon>
        <taxon>Pseudomonadota</taxon>
        <taxon>Gammaproteobacteria</taxon>
        <taxon>Pseudomonadales</taxon>
        <taxon>Pseudomonadaceae</taxon>
        <taxon>Pseudomonas</taxon>
    </lineage>
</organism>
<dbReference type="SUPFAM" id="SSF52540">
    <property type="entry name" value="P-loop containing nucleoside triphosphate hydrolases"/>
    <property type="match status" value="1"/>
</dbReference>
<comment type="similarity">
    <text evidence="1">Belongs to the GSP E family.</text>
</comment>
<dbReference type="GO" id="GO:0005524">
    <property type="term" value="F:ATP binding"/>
    <property type="evidence" value="ECO:0007669"/>
    <property type="project" value="UniProtKB-KW"/>
</dbReference>
<keyword evidence="2" id="KW-0547">Nucleotide-binding</keyword>
<evidence type="ECO:0000256" key="3">
    <source>
        <dbReference type="ARBA" id="ARBA00022840"/>
    </source>
</evidence>
<dbReference type="Proteomes" id="UP000250443">
    <property type="component" value="Unassembled WGS sequence"/>
</dbReference>
<dbReference type="InterPro" id="IPR001482">
    <property type="entry name" value="T2SS/T4SS_dom"/>
</dbReference>
<evidence type="ECO:0000256" key="2">
    <source>
        <dbReference type="ARBA" id="ARBA00022741"/>
    </source>
</evidence>